<keyword evidence="2" id="KW-1185">Reference proteome</keyword>
<name>A0A9P5NAB8_GYMJU</name>
<protein>
    <submittedName>
        <fullName evidence="1">Uncharacterized protein</fullName>
    </submittedName>
</protein>
<sequence length="53" mass="6184">MRHPSMRRERGVKRYLNRNHYFRSHLPLPQRCLQQSRASIALGRPSAAAPMPS</sequence>
<dbReference type="Proteomes" id="UP000724874">
    <property type="component" value="Unassembled WGS sequence"/>
</dbReference>
<accession>A0A9P5NAB8</accession>
<dbReference type="EMBL" id="JADNYJ010000228">
    <property type="protein sequence ID" value="KAF8873793.1"/>
    <property type="molecule type" value="Genomic_DNA"/>
</dbReference>
<proteinExistence type="predicted"/>
<organism evidence="1 2">
    <name type="scientific">Gymnopilus junonius</name>
    <name type="common">Spectacular rustgill mushroom</name>
    <name type="synonym">Gymnopilus spectabilis subsp. junonius</name>
    <dbReference type="NCBI Taxonomy" id="109634"/>
    <lineage>
        <taxon>Eukaryota</taxon>
        <taxon>Fungi</taxon>
        <taxon>Dikarya</taxon>
        <taxon>Basidiomycota</taxon>
        <taxon>Agaricomycotina</taxon>
        <taxon>Agaricomycetes</taxon>
        <taxon>Agaricomycetidae</taxon>
        <taxon>Agaricales</taxon>
        <taxon>Agaricineae</taxon>
        <taxon>Hymenogastraceae</taxon>
        <taxon>Gymnopilus</taxon>
    </lineage>
</organism>
<gene>
    <name evidence="1" type="ORF">CPB84DRAFT_1798119</name>
</gene>
<reference evidence="1" key="1">
    <citation type="submission" date="2020-11" db="EMBL/GenBank/DDBJ databases">
        <authorList>
            <consortium name="DOE Joint Genome Institute"/>
            <person name="Ahrendt S."/>
            <person name="Riley R."/>
            <person name="Andreopoulos W."/>
            <person name="LaButti K."/>
            <person name="Pangilinan J."/>
            <person name="Ruiz-duenas F.J."/>
            <person name="Barrasa J.M."/>
            <person name="Sanchez-Garcia M."/>
            <person name="Camarero S."/>
            <person name="Miyauchi S."/>
            <person name="Serrano A."/>
            <person name="Linde D."/>
            <person name="Babiker R."/>
            <person name="Drula E."/>
            <person name="Ayuso-Fernandez I."/>
            <person name="Pacheco R."/>
            <person name="Padilla G."/>
            <person name="Ferreira P."/>
            <person name="Barriuso J."/>
            <person name="Kellner H."/>
            <person name="Castanera R."/>
            <person name="Alfaro M."/>
            <person name="Ramirez L."/>
            <person name="Pisabarro A.G."/>
            <person name="Kuo A."/>
            <person name="Tritt A."/>
            <person name="Lipzen A."/>
            <person name="He G."/>
            <person name="Yan M."/>
            <person name="Ng V."/>
            <person name="Cullen D."/>
            <person name="Martin F."/>
            <person name="Rosso M.-N."/>
            <person name="Henrissat B."/>
            <person name="Hibbett D."/>
            <person name="Martinez A.T."/>
            <person name="Grigoriev I.V."/>
        </authorList>
    </citation>
    <scope>NUCLEOTIDE SEQUENCE</scope>
    <source>
        <strain evidence="1">AH 44721</strain>
    </source>
</reference>
<evidence type="ECO:0000313" key="2">
    <source>
        <dbReference type="Proteomes" id="UP000724874"/>
    </source>
</evidence>
<comment type="caution">
    <text evidence="1">The sequence shown here is derived from an EMBL/GenBank/DDBJ whole genome shotgun (WGS) entry which is preliminary data.</text>
</comment>
<evidence type="ECO:0000313" key="1">
    <source>
        <dbReference type="EMBL" id="KAF8873793.1"/>
    </source>
</evidence>
<dbReference type="AlphaFoldDB" id="A0A9P5NAB8"/>